<name>A0A6H3FDY0_9BACT</name>
<dbReference type="PROSITE" id="PS51379">
    <property type="entry name" value="4FE4S_FER_2"/>
    <property type="match status" value="1"/>
</dbReference>
<proteinExistence type="predicted"/>
<dbReference type="RefSeq" id="WP_130957715.1">
    <property type="nucleotide sequence ID" value="NZ_JBHSHA010000007.1"/>
</dbReference>
<organism evidence="2 3">
    <name type="scientific">Desulfovibrio legallii</name>
    <dbReference type="NCBI Taxonomy" id="571438"/>
    <lineage>
        <taxon>Bacteria</taxon>
        <taxon>Pseudomonadati</taxon>
        <taxon>Thermodesulfobacteriota</taxon>
        <taxon>Desulfovibrionia</taxon>
        <taxon>Desulfovibrionales</taxon>
        <taxon>Desulfovibrionaceae</taxon>
        <taxon>Desulfovibrio</taxon>
    </lineage>
</organism>
<dbReference type="InterPro" id="IPR017896">
    <property type="entry name" value="4Fe4S_Fe-S-bd"/>
</dbReference>
<dbReference type="Gene3D" id="3.30.70.20">
    <property type="match status" value="1"/>
</dbReference>
<evidence type="ECO:0000259" key="1">
    <source>
        <dbReference type="PROSITE" id="PS51379"/>
    </source>
</evidence>
<sequence length="231" mass="23924">MKRLIIEVDEDKCNGCGQCVLDCAEGALAIVDGKAKLVSDVFCDGLGACLNCPQGALKLTEREAAPFDEVAALAAKDGSAATAPQRPPAVAPHRGCPGAAARTLRPLAAPVADAPAELTARLPSWPIQLRLVQPSAPFLRGAHVLLAAHCAGFALPGLHQDWLTGRIPIIACPKLEDNALLQERLTALLAAGVQSLTVLRMSVPCCGGLERLARNAAAGLNLPVSCAVVRL</sequence>
<evidence type="ECO:0000313" key="3">
    <source>
        <dbReference type="Proteomes" id="UP000292919"/>
    </source>
</evidence>
<reference evidence="2 3" key="1">
    <citation type="submission" date="2018-12" db="EMBL/GenBank/DDBJ databases">
        <title>First genome draft of Desulfovibrio legallis sp. nov.</title>
        <authorList>
            <person name="Ben Dhia O."/>
            <person name="Najjari A."/>
            <person name="Ferjani R."/>
            <person name="Fhoula I."/>
            <person name="Fardeau M.-L."/>
            <person name="Boudabbous A."/>
            <person name="Ouzari H.I."/>
        </authorList>
    </citation>
    <scope>NUCLEOTIDE SEQUENCE [LARGE SCALE GENOMIC DNA]</scope>
    <source>
        <strain evidence="2 3">H1T</strain>
    </source>
</reference>
<feature type="domain" description="4Fe-4S ferredoxin-type" evidence="1">
    <location>
        <begin position="4"/>
        <end position="33"/>
    </location>
</feature>
<gene>
    <name evidence="2" type="ORF">EB812_00990</name>
</gene>
<evidence type="ECO:0000313" key="2">
    <source>
        <dbReference type="EMBL" id="TBH81887.1"/>
    </source>
</evidence>
<accession>A0A6H3FDY0</accession>
<dbReference type="Pfam" id="PF12837">
    <property type="entry name" value="Fer4_6"/>
    <property type="match status" value="1"/>
</dbReference>
<dbReference type="PANTHER" id="PTHR42895:SF1">
    <property type="entry name" value="IRON-SULFUR CLUSTER PROTEIN"/>
    <property type="match status" value="1"/>
</dbReference>
<dbReference type="AlphaFoldDB" id="A0A6H3FDY0"/>
<protein>
    <submittedName>
        <fullName evidence="2">Ferredoxin</fullName>
    </submittedName>
</protein>
<dbReference type="EMBL" id="SIXC01000001">
    <property type="protein sequence ID" value="TBH81887.1"/>
    <property type="molecule type" value="Genomic_DNA"/>
</dbReference>
<dbReference type="InterPro" id="IPR052911">
    <property type="entry name" value="Corrinoid_activation_enz"/>
</dbReference>
<dbReference type="Proteomes" id="UP000292919">
    <property type="component" value="Unassembled WGS sequence"/>
</dbReference>
<comment type="caution">
    <text evidence="2">The sequence shown here is derived from an EMBL/GenBank/DDBJ whole genome shotgun (WGS) entry which is preliminary data.</text>
</comment>
<dbReference type="SUPFAM" id="SSF54862">
    <property type="entry name" value="4Fe-4S ferredoxins"/>
    <property type="match status" value="1"/>
</dbReference>
<keyword evidence="3" id="KW-1185">Reference proteome</keyword>
<dbReference type="PANTHER" id="PTHR42895">
    <property type="entry name" value="IRON-SULFUR CLUSTER-BINDING PROTEIN-RELATED"/>
    <property type="match status" value="1"/>
</dbReference>